<name>A0A397UWR8_9GLOM</name>
<dbReference type="AlphaFoldDB" id="A0A397UWR8"/>
<accession>A0A397UWR8</accession>
<reference evidence="1 2" key="1">
    <citation type="submission" date="2018-06" db="EMBL/GenBank/DDBJ databases">
        <title>Comparative genomics reveals the genomic features of Rhizophagus irregularis, R. cerebriforme, R. diaphanum and Gigaspora rosea, and their symbiotic lifestyle signature.</title>
        <authorList>
            <person name="Morin E."/>
            <person name="San Clemente H."/>
            <person name="Chen E.C.H."/>
            <person name="De La Providencia I."/>
            <person name="Hainaut M."/>
            <person name="Kuo A."/>
            <person name="Kohler A."/>
            <person name="Murat C."/>
            <person name="Tang N."/>
            <person name="Roy S."/>
            <person name="Loubradou J."/>
            <person name="Henrissat B."/>
            <person name="Grigoriev I.V."/>
            <person name="Corradi N."/>
            <person name="Roux C."/>
            <person name="Martin F.M."/>
        </authorList>
    </citation>
    <scope>NUCLEOTIDE SEQUENCE [LARGE SCALE GENOMIC DNA]</scope>
    <source>
        <strain evidence="1 2">DAOM 194757</strain>
    </source>
</reference>
<comment type="caution">
    <text evidence="1">The sequence shown here is derived from an EMBL/GenBank/DDBJ whole genome shotgun (WGS) entry which is preliminary data.</text>
</comment>
<sequence length="182" mass="21139">MEVSNKKCKKLSIPWENIVEKYPKITEIEEQSLVKIPISTINKEYIKASITEQEAIRELEKEEETQMGIELVAINEAADHVRQSKKTFCCRLEEWPSLTHAECKSAVADLLNTKNQEADGRMAMDQDSEVVPYWKNFIIDSPIRKFMSQIALAIQDAVWVGLKRFEERSFEKEEGNIDWKET</sequence>
<proteinExistence type="predicted"/>
<organism evidence="1 2">
    <name type="scientific">Gigaspora rosea</name>
    <dbReference type="NCBI Taxonomy" id="44941"/>
    <lineage>
        <taxon>Eukaryota</taxon>
        <taxon>Fungi</taxon>
        <taxon>Fungi incertae sedis</taxon>
        <taxon>Mucoromycota</taxon>
        <taxon>Glomeromycotina</taxon>
        <taxon>Glomeromycetes</taxon>
        <taxon>Diversisporales</taxon>
        <taxon>Gigasporaceae</taxon>
        <taxon>Gigaspora</taxon>
    </lineage>
</organism>
<evidence type="ECO:0000313" key="2">
    <source>
        <dbReference type="Proteomes" id="UP000266673"/>
    </source>
</evidence>
<dbReference type="EMBL" id="QKWP01000806">
    <property type="protein sequence ID" value="RIB14684.1"/>
    <property type="molecule type" value="Genomic_DNA"/>
</dbReference>
<dbReference type="Proteomes" id="UP000266673">
    <property type="component" value="Unassembled WGS sequence"/>
</dbReference>
<evidence type="ECO:0000313" key="1">
    <source>
        <dbReference type="EMBL" id="RIB14684.1"/>
    </source>
</evidence>
<keyword evidence="2" id="KW-1185">Reference proteome</keyword>
<gene>
    <name evidence="1" type="ORF">C2G38_2194351</name>
</gene>
<protein>
    <submittedName>
        <fullName evidence="1">Uncharacterized protein</fullName>
    </submittedName>
</protein>